<name>A0A1H2QF83_9PSEU</name>
<proteinExistence type="predicted"/>
<accession>A0A1H2QF83</accession>
<keyword evidence="2" id="KW-1185">Reference proteome</keyword>
<dbReference type="EMBL" id="FNOK01000001">
    <property type="protein sequence ID" value="SDW05570.1"/>
    <property type="molecule type" value="Genomic_DNA"/>
</dbReference>
<organism evidence="1 2">
    <name type="scientific">Saccharopolyspora shandongensis</name>
    <dbReference type="NCBI Taxonomy" id="418495"/>
    <lineage>
        <taxon>Bacteria</taxon>
        <taxon>Bacillati</taxon>
        <taxon>Actinomycetota</taxon>
        <taxon>Actinomycetes</taxon>
        <taxon>Pseudonocardiales</taxon>
        <taxon>Pseudonocardiaceae</taxon>
        <taxon>Saccharopolyspora</taxon>
    </lineage>
</organism>
<dbReference type="Proteomes" id="UP000199529">
    <property type="component" value="Unassembled WGS sequence"/>
</dbReference>
<dbReference type="STRING" id="418495.SAMN05216215_100181"/>
<evidence type="ECO:0000313" key="2">
    <source>
        <dbReference type="Proteomes" id="UP000199529"/>
    </source>
</evidence>
<sequence>MLKGAEHPLQRLDFRPVTAVPHSSTEAALRDAVDTALIDLLTAQHNPADRAHRELARAVGLLDQHPHIEIPADAANAVRTAADRLAEGSRDEARTALVAARSQLAAPGSRLNSRNTG</sequence>
<evidence type="ECO:0000313" key="1">
    <source>
        <dbReference type="EMBL" id="SDW05570.1"/>
    </source>
</evidence>
<dbReference type="AlphaFoldDB" id="A0A1H2QF83"/>
<gene>
    <name evidence="1" type="ORF">SAMN05216215_100181</name>
</gene>
<protein>
    <submittedName>
        <fullName evidence="1">Uncharacterized protein</fullName>
    </submittedName>
</protein>
<reference evidence="2" key="1">
    <citation type="submission" date="2016-10" db="EMBL/GenBank/DDBJ databases">
        <authorList>
            <person name="Varghese N."/>
            <person name="Submissions S."/>
        </authorList>
    </citation>
    <scope>NUCLEOTIDE SEQUENCE [LARGE SCALE GENOMIC DNA]</scope>
    <source>
        <strain evidence="2">CGMCC 4.3530</strain>
    </source>
</reference>